<dbReference type="InterPro" id="IPR035994">
    <property type="entry name" value="Nucleoside_phosphorylase_sf"/>
</dbReference>
<keyword evidence="2" id="KW-1185">Reference proteome</keyword>
<organism evidence="1 2">
    <name type="scientific">Colletotrichum godetiae</name>
    <dbReference type="NCBI Taxonomy" id="1209918"/>
    <lineage>
        <taxon>Eukaryota</taxon>
        <taxon>Fungi</taxon>
        <taxon>Dikarya</taxon>
        <taxon>Ascomycota</taxon>
        <taxon>Pezizomycotina</taxon>
        <taxon>Sordariomycetes</taxon>
        <taxon>Hypocreomycetidae</taxon>
        <taxon>Glomerellales</taxon>
        <taxon>Glomerellaceae</taxon>
        <taxon>Colletotrichum</taxon>
        <taxon>Colletotrichum acutatum species complex</taxon>
    </lineage>
</organism>
<evidence type="ECO:0008006" key="3">
    <source>
        <dbReference type="Google" id="ProtNLM"/>
    </source>
</evidence>
<protein>
    <recommendedName>
        <fullName evidence="3">Pfs domain-containing protein</fullName>
    </recommendedName>
</protein>
<evidence type="ECO:0000313" key="2">
    <source>
        <dbReference type="Proteomes" id="UP001224890"/>
    </source>
</evidence>
<dbReference type="Proteomes" id="UP001224890">
    <property type="component" value="Unassembled WGS sequence"/>
</dbReference>
<dbReference type="Gene3D" id="3.40.50.1580">
    <property type="entry name" value="Nucleoside phosphorylase domain"/>
    <property type="match status" value="1"/>
</dbReference>
<name>A0AAJ0EWE9_9PEZI</name>
<dbReference type="GeneID" id="85452359"/>
<reference evidence="1" key="1">
    <citation type="submission" date="2021-06" db="EMBL/GenBank/DDBJ databases">
        <title>Comparative genomics, transcriptomics and evolutionary studies reveal genomic signatures of adaptation to plant cell wall in hemibiotrophic fungi.</title>
        <authorList>
            <consortium name="DOE Joint Genome Institute"/>
            <person name="Baroncelli R."/>
            <person name="Diaz J.F."/>
            <person name="Benocci T."/>
            <person name="Peng M."/>
            <person name="Battaglia E."/>
            <person name="Haridas S."/>
            <person name="Andreopoulos W."/>
            <person name="Labutti K."/>
            <person name="Pangilinan J."/>
            <person name="Floch G.L."/>
            <person name="Makela M.R."/>
            <person name="Henrissat B."/>
            <person name="Grigoriev I.V."/>
            <person name="Crouch J.A."/>
            <person name="De Vries R.P."/>
            <person name="Sukno S.A."/>
            <person name="Thon M.R."/>
        </authorList>
    </citation>
    <scope>NUCLEOTIDE SEQUENCE</scope>
    <source>
        <strain evidence="1">CBS 193.32</strain>
    </source>
</reference>
<dbReference type="GO" id="GO:0003824">
    <property type="term" value="F:catalytic activity"/>
    <property type="evidence" value="ECO:0007669"/>
    <property type="project" value="InterPro"/>
</dbReference>
<dbReference type="SUPFAM" id="SSF53167">
    <property type="entry name" value="Purine and uridine phosphorylases"/>
    <property type="match status" value="1"/>
</dbReference>
<proteinExistence type="predicted"/>
<comment type="caution">
    <text evidence="1">The sequence shown here is derived from an EMBL/GenBank/DDBJ whole genome shotgun (WGS) entry which is preliminary data.</text>
</comment>
<feature type="non-terminal residue" evidence="1">
    <location>
        <position position="162"/>
    </location>
</feature>
<dbReference type="GO" id="GO:0009116">
    <property type="term" value="P:nucleoside metabolic process"/>
    <property type="evidence" value="ECO:0007669"/>
    <property type="project" value="InterPro"/>
</dbReference>
<dbReference type="PANTHER" id="PTHR46082">
    <property type="entry name" value="ATP/GTP-BINDING PROTEIN-RELATED"/>
    <property type="match status" value="1"/>
</dbReference>
<evidence type="ECO:0000313" key="1">
    <source>
        <dbReference type="EMBL" id="KAK1676298.1"/>
    </source>
</evidence>
<gene>
    <name evidence="1" type="ORF">BDP55DRAFT_529444</name>
</gene>
<dbReference type="PANTHER" id="PTHR46082:SF11">
    <property type="entry name" value="AAA+ ATPASE DOMAIN-CONTAINING PROTEIN-RELATED"/>
    <property type="match status" value="1"/>
</dbReference>
<dbReference type="AlphaFoldDB" id="A0AAJ0EWE9"/>
<sequence length="162" mass="17427">MSNSREYTIGWICATTTEFIAAQAFLDEKPEPPEMLSHNEINTYALKRIGKYNVVRVILLKVSYGTTSAAVAARDMVHSFPNIRIGLMVGFGGGAPGRKHDIPLGDVLVGCPSDGEGGIIRYDYGKTIQNQTFTETGHLNQPPESPLTAMGALEAAYAGDGH</sequence>
<dbReference type="InterPro" id="IPR053137">
    <property type="entry name" value="NLR-like"/>
</dbReference>
<accession>A0AAJ0EWE9</accession>
<dbReference type="RefSeq" id="XP_060430301.1">
    <property type="nucleotide sequence ID" value="XM_060567833.1"/>
</dbReference>
<dbReference type="EMBL" id="JAHMHR010000018">
    <property type="protein sequence ID" value="KAK1676298.1"/>
    <property type="molecule type" value="Genomic_DNA"/>
</dbReference>